<accession>A0A9P1BEW5</accession>
<evidence type="ECO:0000256" key="4">
    <source>
        <dbReference type="ARBA" id="ARBA00022723"/>
    </source>
</evidence>
<feature type="binding site" evidence="7">
    <location>
        <position position="914"/>
    </location>
    <ligand>
        <name>Zn(2+)</name>
        <dbReference type="ChEBI" id="CHEBI:29105"/>
    </ligand>
</feature>
<dbReference type="SUPFAM" id="SSF53056">
    <property type="entry name" value="beta-carbonic anhydrase, cab"/>
    <property type="match status" value="1"/>
</dbReference>
<reference evidence="9" key="2">
    <citation type="submission" date="2024-04" db="EMBL/GenBank/DDBJ databases">
        <authorList>
            <person name="Chen Y."/>
            <person name="Shah S."/>
            <person name="Dougan E. K."/>
            <person name="Thang M."/>
            <person name="Chan C."/>
        </authorList>
    </citation>
    <scope>NUCLEOTIDE SEQUENCE [LARGE SCALE GENOMIC DNA]</scope>
</reference>
<comment type="cofactor">
    <cofactor evidence="7">
        <name>Zn(2+)</name>
        <dbReference type="ChEBI" id="CHEBI:29105"/>
    </cofactor>
    <text evidence="7">Binds 1 zinc ion per subunit.</text>
</comment>
<sequence>MADLVQVPGRVNHEGAANLQEMLNDVRETIAPLWPLRDFVAVNPFVGMSKHTFLDARAELRRVRNAEMMMPAGHYLRLFESGQIDAEDVEQAVDQCKEAYPEQYQSICSEEVFSWLENDSSSGPFWDDEFRLKTMAETIDCARSSDWSSTIVDSISRFCAAHYDQGQSIWPSPWKGLSLYSAWHEAAQLDRRVEKLGLNGFRETVSQLPSDPLAAIEHLLKKLGVPSEQRYEFCLSQLYSVSGWAAYAKYRDEQNAASPGDDLIGLLAIRLAFDAALKKLTGFVIKWQTRDASSELSAPHWDQSRQLSRDVLYRYLLMVASEIHYREQLCSAIEKNQSTDAEVCGRKTAQMVFCIDVRSERMRRHLEAITDDIETFGFAGFFGMPIEHIPLGEANGTAQCPVLIRPGFAAREGLGPDETGSQVQLVSSRRKTRLFKKMWKSFQTSCSSCFSFVESFGLAYAYHLLLDSVGLSRERGGRYDGVPRHLRSKLAPELSDLGGESLSVQTRIELAHNMLKGLGLTSNFAKLVVLCGHECKTTNNPFNAAFDCGACGGHSGEPNARVAASLLNDQEVREGLRYEGIEIPSDVWFVAAVHNTTTDEISICDEHLIPEQLATECENLNEWIAESRTGTCGERGPLLGATDEYELAKKSNDWSEVRPEWGLAGNAAFVVAPRSRTAGLNLDGRVFMHSYDFRRDPEAQVLESIMTAPMIVTNWINLQYYASSVDNQAFGSGNKVLHNVVGKLGVLEGNGGDLRTGLTMQSVHTGADYQHEPLRLLVVIEASRQAISGVIEKHENVCNLVTNGWLNLVSIDDDRFYRYAVDGTWIELGQPVAAPVYLEEETAHRFGDSASPRALWILCSEPCMDPVAEALCQNGMAYPLRWPGNCPRDAEVAEKTLEYAVEELGVVEIVVCGHSLCNEVPGGADIVSGTHQGERLSLVERAHRGQRLTQLAKNNVIEQVAAIQSQFSSALAEEKPSVKVHGLFYLTESRLFLSLDQGEFVPLRKSSHTKEAGCACSE</sequence>
<keyword evidence="11" id="KW-1185">Reference proteome</keyword>
<keyword evidence="4 7" id="KW-0479">Metal-binding</keyword>
<reference evidence="8" key="1">
    <citation type="submission" date="2022-10" db="EMBL/GenBank/DDBJ databases">
        <authorList>
            <person name="Chen Y."/>
            <person name="Dougan E. K."/>
            <person name="Chan C."/>
            <person name="Rhodes N."/>
            <person name="Thang M."/>
        </authorList>
    </citation>
    <scope>NUCLEOTIDE SEQUENCE</scope>
</reference>
<dbReference type="PANTHER" id="PTHR38344:SF1">
    <property type="entry name" value="INORGANIC CARBON TRANSPORTER SUBUNIT DABA-RELATED"/>
    <property type="match status" value="1"/>
</dbReference>
<dbReference type="AlphaFoldDB" id="A0A9P1BEW5"/>
<organism evidence="8">
    <name type="scientific">Cladocopium goreaui</name>
    <dbReference type="NCBI Taxonomy" id="2562237"/>
    <lineage>
        <taxon>Eukaryota</taxon>
        <taxon>Sar</taxon>
        <taxon>Alveolata</taxon>
        <taxon>Dinophyceae</taxon>
        <taxon>Suessiales</taxon>
        <taxon>Symbiodiniaceae</taxon>
        <taxon>Cladocopium</taxon>
    </lineage>
</organism>
<evidence type="ECO:0000313" key="11">
    <source>
        <dbReference type="Proteomes" id="UP001152797"/>
    </source>
</evidence>
<dbReference type="InterPro" id="IPR018752">
    <property type="entry name" value="DabA"/>
</dbReference>
<keyword evidence="2" id="KW-0813">Transport</keyword>
<comment type="similarity">
    <text evidence="1">Belongs to the beta-class carbonic anhydrase family.</text>
</comment>
<comment type="caution">
    <text evidence="8">The sequence shown here is derived from an EMBL/GenBank/DDBJ whole genome shotgun (WGS) entry which is preliminary data.</text>
</comment>
<dbReference type="GO" id="GO:0004089">
    <property type="term" value="F:carbonate dehydratase activity"/>
    <property type="evidence" value="ECO:0007669"/>
    <property type="project" value="InterPro"/>
</dbReference>
<evidence type="ECO:0000313" key="10">
    <source>
        <dbReference type="EMBL" id="CAL4759535.1"/>
    </source>
</evidence>
<dbReference type="OrthoDB" id="448576at2759"/>
<keyword evidence="5 7" id="KW-0862">Zinc</keyword>
<dbReference type="GO" id="GO:0008270">
    <property type="term" value="F:zinc ion binding"/>
    <property type="evidence" value="ECO:0007669"/>
    <property type="project" value="InterPro"/>
</dbReference>
<dbReference type="PANTHER" id="PTHR38344">
    <property type="entry name" value="UPF0753 PROTEIN AQ_863"/>
    <property type="match status" value="1"/>
</dbReference>
<dbReference type="Gene3D" id="3.40.1050.10">
    <property type="entry name" value="Carbonic anhydrase"/>
    <property type="match status" value="1"/>
</dbReference>
<evidence type="ECO:0000256" key="1">
    <source>
        <dbReference type="ARBA" id="ARBA00006217"/>
    </source>
</evidence>
<dbReference type="SMART" id="SM00947">
    <property type="entry name" value="Pro_CA"/>
    <property type="match status" value="1"/>
</dbReference>
<dbReference type="EMBL" id="CAMXCT020000001">
    <property type="protein sequence ID" value="CAL1125598.1"/>
    <property type="molecule type" value="Genomic_DNA"/>
</dbReference>
<dbReference type="Proteomes" id="UP001152797">
    <property type="component" value="Unassembled WGS sequence"/>
</dbReference>
<evidence type="ECO:0000256" key="2">
    <source>
        <dbReference type="ARBA" id="ARBA00022448"/>
    </source>
</evidence>
<evidence type="ECO:0000256" key="7">
    <source>
        <dbReference type="PIRSR" id="PIRSR601765-1"/>
    </source>
</evidence>
<gene>
    <name evidence="8" type="ORF">C1SCF055_LOCUS813</name>
</gene>
<dbReference type="InterPro" id="IPR036874">
    <property type="entry name" value="Carbonic_anhydrase_sf"/>
</dbReference>
<name>A0A9P1BEW5_9DINO</name>
<dbReference type="Pfam" id="PF10070">
    <property type="entry name" value="DabA"/>
    <property type="match status" value="1"/>
</dbReference>
<keyword evidence="6" id="KW-0472">Membrane</keyword>
<dbReference type="InterPro" id="IPR001765">
    <property type="entry name" value="Carbonic_anhydrase"/>
</dbReference>
<evidence type="ECO:0000256" key="5">
    <source>
        <dbReference type="ARBA" id="ARBA00022833"/>
    </source>
</evidence>
<dbReference type="EMBL" id="CAMXCT010000001">
    <property type="protein sequence ID" value="CAI3972223.1"/>
    <property type="molecule type" value="Genomic_DNA"/>
</dbReference>
<evidence type="ECO:0000256" key="6">
    <source>
        <dbReference type="ARBA" id="ARBA00023136"/>
    </source>
</evidence>
<evidence type="ECO:0000256" key="3">
    <source>
        <dbReference type="ARBA" id="ARBA00022475"/>
    </source>
</evidence>
<protein>
    <submittedName>
        <fullName evidence="10">Probable inorganic carbon transporter subunit DabA 1</fullName>
    </submittedName>
</protein>
<keyword evidence="3" id="KW-1003">Cell membrane</keyword>
<dbReference type="HAMAP" id="MF_01871">
    <property type="entry name" value="DabA"/>
    <property type="match status" value="1"/>
</dbReference>
<dbReference type="Pfam" id="PF00484">
    <property type="entry name" value="Pro_CA"/>
    <property type="match status" value="1"/>
</dbReference>
<dbReference type="EMBL" id="CAMXCT030000001">
    <property type="protein sequence ID" value="CAL4759535.1"/>
    <property type="molecule type" value="Genomic_DNA"/>
</dbReference>
<feature type="binding site" evidence="7">
    <location>
        <position position="859"/>
    </location>
    <ligand>
        <name>Zn(2+)</name>
        <dbReference type="ChEBI" id="CHEBI:29105"/>
    </ligand>
</feature>
<evidence type="ECO:0000313" key="9">
    <source>
        <dbReference type="EMBL" id="CAL1125598.1"/>
    </source>
</evidence>
<feature type="binding site" evidence="7">
    <location>
        <position position="917"/>
    </location>
    <ligand>
        <name>Zn(2+)</name>
        <dbReference type="ChEBI" id="CHEBI:29105"/>
    </ligand>
</feature>
<proteinExistence type="inferred from homology"/>
<evidence type="ECO:0000313" key="8">
    <source>
        <dbReference type="EMBL" id="CAI3972223.1"/>
    </source>
</evidence>